<dbReference type="AlphaFoldDB" id="A0A3D8RQS0"/>
<feature type="compositionally biased region" description="Basic and acidic residues" evidence="1">
    <location>
        <begin position="778"/>
        <end position="787"/>
    </location>
</feature>
<reference evidence="3 4" key="1">
    <citation type="journal article" date="2018" name="IMA Fungus">
        <title>IMA Genome-F 9: Draft genome sequence of Annulohypoxylon stygium, Aspergillus mulundensis, Berkeleyomyces basicola (syn. Thielaviopsis basicola), Ceratocystis smalleyi, two Cercospora beticola strains, Coleophoma cylindrospora, Fusarium fracticaudum, Phialophora cf. hyalina, and Morchella septimelata.</title>
        <authorList>
            <person name="Wingfield B.D."/>
            <person name="Bills G.F."/>
            <person name="Dong Y."/>
            <person name="Huang W."/>
            <person name="Nel W.J."/>
            <person name="Swalarsk-Parry B.S."/>
            <person name="Vaghefi N."/>
            <person name="Wilken P.M."/>
            <person name="An Z."/>
            <person name="de Beer Z.W."/>
            <person name="De Vos L."/>
            <person name="Chen L."/>
            <person name="Duong T.A."/>
            <person name="Gao Y."/>
            <person name="Hammerbacher A."/>
            <person name="Kikkert J.R."/>
            <person name="Li Y."/>
            <person name="Li H."/>
            <person name="Li K."/>
            <person name="Li Q."/>
            <person name="Liu X."/>
            <person name="Ma X."/>
            <person name="Naidoo K."/>
            <person name="Pethybridge S.J."/>
            <person name="Sun J."/>
            <person name="Steenkamp E.T."/>
            <person name="van der Nest M.A."/>
            <person name="van Wyk S."/>
            <person name="Wingfield M.J."/>
            <person name="Xiong C."/>
            <person name="Yue Q."/>
            <person name="Zhang X."/>
        </authorList>
    </citation>
    <scope>NUCLEOTIDE SEQUENCE [LARGE SCALE GENOMIC DNA]</scope>
    <source>
        <strain evidence="3 4">DSM 5745</strain>
    </source>
</reference>
<dbReference type="InterPro" id="IPR057227">
    <property type="entry name" value="DUF7905"/>
</dbReference>
<feature type="compositionally biased region" description="Low complexity" evidence="1">
    <location>
        <begin position="111"/>
        <end position="128"/>
    </location>
</feature>
<keyword evidence="4" id="KW-1185">Reference proteome</keyword>
<proteinExistence type="predicted"/>
<feature type="domain" description="DUF7905" evidence="2">
    <location>
        <begin position="408"/>
        <end position="732"/>
    </location>
</feature>
<dbReference type="Proteomes" id="UP000256690">
    <property type="component" value="Unassembled WGS sequence"/>
</dbReference>
<feature type="compositionally biased region" description="Polar residues" evidence="1">
    <location>
        <begin position="71"/>
        <end position="94"/>
    </location>
</feature>
<gene>
    <name evidence="3" type="ORF">DSM5745_06424</name>
</gene>
<sequence length="816" mass="90177">MDHETSGALEWNLVGYGRAAAKKKAVASDTQAQASQLSQAPQASQKPQTSQISRAQAPQAPQASRGPQPQTPHLQTRRAMQSGPQQRPQPTAQKVTGPPSRAVAVNRETSNGRARGFPRGRAANPRAAVSGQPNNPLGYSPAKLKFSNGLKPDGVVDLSAPFGTIKHDFFGAARSGSLGRHGAAGHNRTGVFEDISKRSGAFVKMPVYEDRVIKIWGEPIQVAAAEGQLKSILSKCSSLNKPKATAHFAKVKAYSEKKEANVESKERGEGMLFELRRQPAPISTFPEPLLFLWPEDGPSLNECFGPDLESLDPIRIKYSCYLFVPKELPGFICALGENHDGKKQIAKSIRILWAEAAAKSNIKTKIYLVEPPEPNAMKREIVVKKQNHNQLHNPVLQGARLKGRTLQEWQGRISSVQSKNNTRLLTAVESCLKGLSFVRGHLRMRVNLGTFVLETYQKPEDDKSWYAFEEFRGMILHEQTQGRLIPGLKIGQTELLERCFKARELLEPLDKKSTSLEDAELAYSANFEFVGADKSMLRLEAEFAKSPLAREYEIKERRWLRPRTDGQTRDKRPPLHAAVIDFERSDWQLEIKALEFHEAASINSALKAFSYDISFQHTENVGDIRAKAEKKVKFPRSPPVARYVEKSAVRYRIKGTNYIFEIARYDEYRREGVPTIYTGGEMLGSMSATPYTSWGASVFDPNWDNLLGGHANLGIGQTAKYNPNLATFFPSIEPSPKPEDQAKGFWEFIGIVKQAAGLLGPTRTSTDPEVDAASEAESLSKKADRPLESTSASPTAPAAGPVPSPRMLNADLGTLF</sequence>
<evidence type="ECO:0000313" key="3">
    <source>
        <dbReference type="EMBL" id="RDW76432.1"/>
    </source>
</evidence>
<dbReference type="STRING" id="1810919.A0A3D8RQS0"/>
<protein>
    <recommendedName>
        <fullName evidence="2">DUF7905 domain-containing protein</fullName>
    </recommendedName>
</protein>
<feature type="compositionally biased region" description="Low complexity" evidence="1">
    <location>
        <begin position="789"/>
        <end position="801"/>
    </location>
</feature>
<organism evidence="3 4">
    <name type="scientific">Aspergillus mulundensis</name>
    <dbReference type="NCBI Taxonomy" id="1810919"/>
    <lineage>
        <taxon>Eukaryota</taxon>
        <taxon>Fungi</taxon>
        <taxon>Dikarya</taxon>
        <taxon>Ascomycota</taxon>
        <taxon>Pezizomycotina</taxon>
        <taxon>Eurotiomycetes</taxon>
        <taxon>Eurotiomycetidae</taxon>
        <taxon>Eurotiales</taxon>
        <taxon>Aspergillaceae</taxon>
        <taxon>Aspergillus</taxon>
        <taxon>Aspergillus subgen. Nidulantes</taxon>
    </lineage>
</organism>
<dbReference type="Pfam" id="PF25482">
    <property type="entry name" value="DUF7905"/>
    <property type="match status" value="1"/>
</dbReference>
<dbReference type="OrthoDB" id="4739136at2759"/>
<feature type="region of interest" description="Disordered" evidence="1">
    <location>
        <begin position="20"/>
        <end position="140"/>
    </location>
</feature>
<evidence type="ECO:0000256" key="1">
    <source>
        <dbReference type="SAM" id="MobiDB-lite"/>
    </source>
</evidence>
<evidence type="ECO:0000259" key="2">
    <source>
        <dbReference type="Pfam" id="PF25482"/>
    </source>
</evidence>
<dbReference type="GeneID" id="38116794"/>
<evidence type="ECO:0000313" key="4">
    <source>
        <dbReference type="Proteomes" id="UP000256690"/>
    </source>
</evidence>
<accession>A0A3D8RQS0</accession>
<dbReference type="EMBL" id="PVWQ01000007">
    <property type="protein sequence ID" value="RDW76432.1"/>
    <property type="molecule type" value="Genomic_DNA"/>
</dbReference>
<name>A0A3D8RQS0_9EURO</name>
<dbReference type="RefSeq" id="XP_026602744.1">
    <property type="nucleotide sequence ID" value="XM_026748440.1"/>
</dbReference>
<feature type="compositionally biased region" description="Low complexity" evidence="1">
    <location>
        <begin position="27"/>
        <end position="68"/>
    </location>
</feature>
<comment type="caution">
    <text evidence="3">The sequence shown here is derived from an EMBL/GenBank/DDBJ whole genome shotgun (WGS) entry which is preliminary data.</text>
</comment>
<feature type="region of interest" description="Disordered" evidence="1">
    <location>
        <begin position="759"/>
        <end position="816"/>
    </location>
</feature>